<organism evidence="2 3">
    <name type="scientific">Corynebacterium ihumii</name>
    <dbReference type="NCBI Taxonomy" id="1232427"/>
    <lineage>
        <taxon>Bacteria</taxon>
        <taxon>Bacillati</taxon>
        <taxon>Actinomycetota</taxon>
        <taxon>Actinomycetes</taxon>
        <taxon>Mycobacteriales</taxon>
        <taxon>Corynebacteriaceae</taxon>
        <taxon>Corynebacterium</taxon>
    </lineage>
</organism>
<sequence length="112" mass="12158">MSEKDKPKNSTDVAKVDETKSTGEEQASGPELIHFDVTLANGNEVTLSALKNMEDWDLELLEHAQLGNTAVFLFGVLTWASRFKLRAAGAKTPDFETISIAYGEATGNVTPE</sequence>
<evidence type="ECO:0000313" key="2">
    <source>
        <dbReference type="EMBL" id="WCZ33661.1"/>
    </source>
</evidence>
<evidence type="ECO:0000313" key="3">
    <source>
        <dbReference type="Proteomes" id="UP001220577"/>
    </source>
</evidence>
<proteinExistence type="predicted"/>
<gene>
    <name evidence="2" type="ORF">CIHUM_01070</name>
</gene>
<accession>A0ABY7UAJ1</accession>
<dbReference type="Proteomes" id="UP001220577">
    <property type="component" value="Chromosome"/>
</dbReference>
<name>A0ABY7UAJ1_9CORY</name>
<reference evidence="2 3" key="1">
    <citation type="submission" date="2020-10" db="EMBL/GenBank/DDBJ databases">
        <title>Complete genome sequence of Corynebacterium ihumii DSM 45751.</title>
        <authorList>
            <person name="Ruckert C."/>
            <person name="Albersmeier A."/>
            <person name="Busche T."/>
            <person name="Jaenicke S."/>
            <person name="Winkler A."/>
            <person name="Friethjonsson O.H."/>
            <person name="Hreggviethsson G.O."/>
            <person name="Lambert C."/>
            <person name="Badcock D."/>
            <person name="Bernaerts K."/>
            <person name="Anne J."/>
            <person name="Economou A."/>
            <person name="Kalinowski J."/>
        </authorList>
    </citation>
    <scope>NUCLEOTIDE SEQUENCE [LARGE SCALE GENOMIC DNA]</scope>
    <source>
        <strain evidence="2 3">DSM 45751</strain>
    </source>
</reference>
<feature type="compositionally biased region" description="Basic and acidic residues" evidence="1">
    <location>
        <begin position="1"/>
        <end position="23"/>
    </location>
</feature>
<dbReference type="EMBL" id="CP063190">
    <property type="protein sequence ID" value="WCZ33661.1"/>
    <property type="molecule type" value="Genomic_DNA"/>
</dbReference>
<protein>
    <submittedName>
        <fullName evidence="2">Uncharacterized protein</fullName>
    </submittedName>
</protein>
<feature type="region of interest" description="Disordered" evidence="1">
    <location>
        <begin position="1"/>
        <end position="31"/>
    </location>
</feature>
<evidence type="ECO:0000256" key="1">
    <source>
        <dbReference type="SAM" id="MobiDB-lite"/>
    </source>
</evidence>
<keyword evidence="3" id="KW-1185">Reference proteome</keyword>
<dbReference type="RefSeq" id="WP_034997018.1">
    <property type="nucleotide sequence ID" value="NZ_CP063190.1"/>
</dbReference>